<comment type="catalytic activity">
    <reaction evidence="1">
        <text>a uridine in RNA = a pseudouridine in RNA</text>
        <dbReference type="Rhea" id="RHEA:48348"/>
        <dbReference type="Rhea" id="RHEA-COMP:12068"/>
        <dbReference type="Rhea" id="RHEA-COMP:12069"/>
        <dbReference type="ChEBI" id="CHEBI:65314"/>
        <dbReference type="ChEBI" id="CHEBI:65315"/>
    </reaction>
</comment>
<keyword evidence="6" id="KW-1185">Reference proteome</keyword>
<dbReference type="GO" id="GO:0003723">
    <property type="term" value="F:RNA binding"/>
    <property type="evidence" value="ECO:0007669"/>
    <property type="project" value="InterPro"/>
</dbReference>
<evidence type="ECO:0000259" key="4">
    <source>
        <dbReference type="Pfam" id="PF00849"/>
    </source>
</evidence>
<protein>
    <recommendedName>
        <fullName evidence="2">RNA pseudouridylate synthase</fullName>
    </recommendedName>
    <alternativeName>
        <fullName evidence="3">RNA-uridine isomerase</fullName>
    </alternativeName>
</protein>
<dbReference type="SUPFAM" id="SSF55120">
    <property type="entry name" value="Pseudouridine synthase"/>
    <property type="match status" value="1"/>
</dbReference>
<dbReference type="Gene3D" id="3.30.2350.10">
    <property type="entry name" value="Pseudouridine synthase"/>
    <property type="match status" value="1"/>
</dbReference>
<comment type="caution">
    <text evidence="5">The sequence shown here is derived from an EMBL/GenBank/DDBJ whole genome shotgun (WGS) entry which is preliminary data.</text>
</comment>
<dbReference type="AlphaFoldDB" id="A0A0V8QH26"/>
<reference evidence="5 6" key="1">
    <citation type="submission" date="2015-11" db="EMBL/GenBank/DDBJ databases">
        <title>Butyribacter intestini gen. nov., sp. nov., a butyric acid-producing bacterium of the family Lachnospiraceae isolated from the human faeces.</title>
        <authorList>
            <person name="Zou Y."/>
            <person name="Xue W."/>
            <person name="Luo G."/>
            <person name="Lv M."/>
        </authorList>
    </citation>
    <scope>NUCLEOTIDE SEQUENCE [LARGE SCALE GENOMIC DNA]</scope>
    <source>
        <strain evidence="5 6">ACET-33324</strain>
    </source>
</reference>
<evidence type="ECO:0000256" key="3">
    <source>
        <dbReference type="ARBA" id="ARBA00033164"/>
    </source>
</evidence>
<dbReference type="GO" id="GO:0001522">
    <property type="term" value="P:pseudouridine synthesis"/>
    <property type="evidence" value="ECO:0007669"/>
    <property type="project" value="InterPro"/>
</dbReference>
<dbReference type="GO" id="GO:0140098">
    <property type="term" value="F:catalytic activity, acting on RNA"/>
    <property type="evidence" value="ECO:0007669"/>
    <property type="project" value="UniProtKB-ARBA"/>
</dbReference>
<dbReference type="Pfam" id="PF00849">
    <property type="entry name" value="PseudoU_synth_2"/>
    <property type="match status" value="1"/>
</dbReference>
<proteinExistence type="predicted"/>
<organism evidence="5 6">
    <name type="scientific">Acetivibrio ethanolgignens</name>
    <dbReference type="NCBI Taxonomy" id="290052"/>
    <lineage>
        <taxon>Bacteria</taxon>
        <taxon>Bacillati</taxon>
        <taxon>Bacillota</taxon>
        <taxon>Clostridia</taxon>
        <taxon>Eubacteriales</taxon>
        <taxon>Oscillospiraceae</taxon>
        <taxon>Acetivibrio</taxon>
    </lineage>
</organism>
<accession>A0A0V8QH26</accession>
<dbReference type="STRING" id="290052.ASU35_08195"/>
<dbReference type="Proteomes" id="UP000054874">
    <property type="component" value="Unassembled WGS sequence"/>
</dbReference>
<feature type="domain" description="Pseudouridine synthase RsuA/RluA-like" evidence="4">
    <location>
        <begin position="11"/>
        <end position="175"/>
    </location>
</feature>
<dbReference type="CDD" id="cd02869">
    <property type="entry name" value="PseudoU_synth_RluA_like"/>
    <property type="match status" value="1"/>
</dbReference>
<dbReference type="InterPro" id="IPR020103">
    <property type="entry name" value="PsdUridine_synth_cat_dom_sf"/>
</dbReference>
<dbReference type="InterPro" id="IPR050188">
    <property type="entry name" value="RluA_PseudoU_synthase"/>
</dbReference>
<dbReference type="GO" id="GO:0009982">
    <property type="term" value="F:pseudouridine synthase activity"/>
    <property type="evidence" value="ECO:0007669"/>
    <property type="project" value="InterPro"/>
</dbReference>
<dbReference type="PANTHER" id="PTHR21600">
    <property type="entry name" value="MITOCHONDRIAL RNA PSEUDOURIDINE SYNTHASE"/>
    <property type="match status" value="1"/>
</dbReference>
<gene>
    <name evidence="5" type="ORF">ASU35_08195</name>
</gene>
<name>A0A0V8QH26_9FIRM</name>
<sequence length="239" mass="27116">MELIVFYEDRDIIVCEKPAGVPSQSDRTQDIDMISKIKNYLREKEPEGGVPYVAAVHRLDRPVGGIVVYAKTPKAAAGISRQIQNGQMEKQYLAVVCGDFSDEIGKDTELCDYLKKDGRRNLSIIAGEKDGEAKKARLSYQVLGTVKDKEERGLSLLNVRLFTGRHHQIRVQLSQHLAGIWGDTKYNPGEKERAGFKEIALYSWQLSFHHPITGKQLSFESIPKKYPFSEFFVLKEKNK</sequence>
<dbReference type="OrthoDB" id="9773999at2"/>
<dbReference type="GO" id="GO:0006396">
    <property type="term" value="P:RNA processing"/>
    <property type="evidence" value="ECO:0007669"/>
    <property type="project" value="UniProtKB-ARBA"/>
</dbReference>
<evidence type="ECO:0000313" key="5">
    <source>
        <dbReference type="EMBL" id="KSV59722.1"/>
    </source>
</evidence>
<evidence type="ECO:0000256" key="2">
    <source>
        <dbReference type="ARBA" id="ARBA00031870"/>
    </source>
</evidence>
<dbReference type="EMBL" id="LNAM01000101">
    <property type="protein sequence ID" value="KSV59722.1"/>
    <property type="molecule type" value="Genomic_DNA"/>
</dbReference>
<evidence type="ECO:0000313" key="6">
    <source>
        <dbReference type="Proteomes" id="UP000054874"/>
    </source>
</evidence>
<dbReference type="RefSeq" id="WP_058352050.1">
    <property type="nucleotide sequence ID" value="NZ_CABMMD010000101.1"/>
</dbReference>
<dbReference type="InterPro" id="IPR006145">
    <property type="entry name" value="PsdUridine_synth_RsuA/RluA"/>
</dbReference>
<evidence type="ECO:0000256" key="1">
    <source>
        <dbReference type="ARBA" id="ARBA00000073"/>
    </source>
</evidence>